<name>A0A7J0DUJ5_9ERIC</name>
<evidence type="ECO:0000313" key="2">
    <source>
        <dbReference type="Proteomes" id="UP000585474"/>
    </source>
</evidence>
<evidence type="ECO:0000313" key="1">
    <source>
        <dbReference type="EMBL" id="GFS42485.1"/>
    </source>
</evidence>
<protein>
    <submittedName>
        <fullName evidence="1">Uncharacterized protein</fullName>
    </submittedName>
</protein>
<dbReference type="EMBL" id="BJWL01000400">
    <property type="protein sequence ID" value="GFS42485.1"/>
    <property type="molecule type" value="Genomic_DNA"/>
</dbReference>
<accession>A0A7J0DUJ5</accession>
<sequence length="103" mass="11031">MSVSKWLTWPCLYDMVGRLPSTADVSISRSYYSELAMKRCLGGNDGLSSGGNLFVVVNSPSSGTVGLRARSMATVGRDLCPSKASVEWCSHRAPAQETTELAL</sequence>
<dbReference type="Proteomes" id="UP000585474">
    <property type="component" value="Unassembled WGS sequence"/>
</dbReference>
<organism evidence="1 2">
    <name type="scientific">Actinidia rufa</name>
    <dbReference type="NCBI Taxonomy" id="165716"/>
    <lineage>
        <taxon>Eukaryota</taxon>
        <taxon>Viridiplantae</taxon>
        <taxon>Streptophyta</taxon>
        <taxon>Embryophyta</taxon>
        <taxon>Tracheophyta</taxon>
        <taxon>Spermatophyta</taxon>
        <taxon>Magnoliopsida</taxon>
        <taxon>eudicotyledons</taxon>
        <taxon>Gunneridae</taxon>
        <taxon>Pentapetalae</taxon>
        <taxon>asterids</taxon>
        <taxon>Ericales</taxon>
        <taxon>Actinidiaceae</taxon>
        <taxon>Actinidia</taxon>
    </lineage>
</organism>
<proteinExistence type="predicted"/>
<reference evidence="2" key="1">
    <citation type="submission" date="2019-07" db="EMBL/GenBank/DDBJ databases">
        <title>De Novo Assembly of kiwifruit Actinidia rufa.</title>
        <authorList>
            <person name="Sugita-Konishi S."/>
            <person name="Sato K."/>
            <person name="Mori E."/>
            <person name="Abe Y."/>
            <person name="Kisaki G."/>
            <person name="Hamano K."/>
            <person name="Suezawa K."/>
            <person name="Otani M."/>
            <person name="Fukuda T."/>
            <person name="Manabe T."/>
            <person name="Gomi K."/>
            <person name="Tabuchi M."/>
            <person name="Akimitsu K."/>
            <person name="Kataoka I."/>
        </authorList>
    </citation>
    <scope>NUCLEOTIDE SEQUENCE [LARGE SCALE GENOMIC DNA]</scope>
    <source>
        <strain evidence="2">cv. Fuchu</strain>
    </source>
</reference>
<keyword evidence="2" id="KW-1185">Reference proteome</keyword>
<dbReference type="AlphaFoldDB" id="A0A7J0DUJ5"/>
<comment type="caution">
    <text evidence="1">The sequence shown here is derived from an EMBL/GenBank/DDBJ whole genome shotgun (WGS) entry which is preliminary data.</text>
</comment>
<gene>
    <name evidence="1" type="ORF">Acr_00g0080080</name>
</gene>